<accession>A0A1G6TR69</accession>
<organism evidence="2 3">
    <name type="scientific">Algoriphagus faecimaris</name>
    <dbReference type="NCBI Taxonomy" id="686796"/>
    <lineage>
        <taxon>Bacteria</taxon>
        <taxon>Pseudomonadati</taxon>
        <taxon>Bacteroidota</taxon>
        <taxon>Cytophagia</taxon>
        <taxon>Cytophagales</taxon>
        <taxon>Cyclobacteriaceae</taxon>
        <taxon>Algoriphagus</taxon>
    </lineage>
</organism>
<dbReference type="Proteomes" id="UP000199060">
    <property type="component" value="Unassembled WGS sequence"/>
</dbReference>
<reference evidence="3" key="1">
    <citation type="submission" date="2016-10" db="EMBL/GenBank/DDBJ databases">
        <authorList>
            <person name="Varghese N."/>
            <person name="Submissions S."/>
        </authorList>
    </citation>
    <scope>NUCLEOTIDE SEQUENCE [LARGE SCALE GENOMIC DNA]</scope>
    <source>
        <strain evidence="3">DSM 23095</strain>
    </source>
</reference>
<sequence length="539" mass="63220">MKYFVPFLFCLFLYLPAQSQVKFLSRYEVESDYFDPLFEMVPSAFGLVSFRTLPQKGQFNKRTFQYFVSNEDLESEGLIELPVKDGYDMVGYDTDKEYLFVLFQRGRTVGANKYVLQINLNDKKGFEYTLGNLLEMELNEFLVQGRSVIVMGMPDTRPVIQVYDLDDKSTHTLQGIYGNDTQILQVRKREEIESFEVVLSRKGKYREREISINTYDLSGNLLREVKVEQFGEQGQEIMNAFLFSSEGYRQMMVGAYGLDRRDSYQGMYVLDINEFGEYEDRIYTLEDFPNFYNYLDERAKARKDREIDRNVNKGKVPTIRNNYAIRAIVDSPEGLLVYFDHYDIITTRTNFRGINSPMNLYRSDRWTRPGMASANDLFFLNSATNPVSGFQVDTEFSYLSAHFVQFGKEGQVLWDNAASFDNMQTRYQVPFGEMAKVDDELYHAYVREDKIMLAYFKDGEKVFDNLEFDIKLTNENERISQTNRETLQLVHWYDRYFLLSGTQKIRYQKENGSGASRDVYFVTKVLFAGDLYEPEEKLK</sequence>
<evidence type="ECO:0000256" key="1">
    <source>
        <dbReference type="SAM" id="SignalP"/>
    </source>
</evidence>
<keyword evidence="1" id="KW-0732">Signal</keyword>
<keyword evidence="3" id="KW-1185">Reference proteome</keyword>
<evidence type="ECO:0000313" key="3">
    <source>
        <dbReference type="Proteomes" id="UP000199060"/>
    </source>
</evidence>
<dbReference type="OrthoDB" id="1059469at2"/>
<dbReference type="AlphaFoldDB" id="A0A1G6TR69"/>
<protein>
    <submittedName>
        <fullName evidence="2">Uncharacterized protein</fullName>
    </submittedName>
</protein>
<evidence type="ECO:0000313" key="2">
    <source>
        <dbReference type="EMBL" id="SDD30976.1"/>
    </source>
</evidence>
<dbReference type="RefSeq" id="WP_087940266.1">
    <property type="nucleotide sequence ID" value="NZ_FNAC01000023.1"/>
</dbReference>
<gene>
    <name evidence="2" type="ORF">SAMN04488104_102350</name>
</gene>
<name>A0A1G6TR69_9BACT</name>
<dbReference type="STRING" id="686796.SAMN04488104_102350"/>
<feature type="signal peptide" evidence="1">
    <location>
        <begin position="1"/>
        <end position="19"/>
    </location>
</feature>
<dbReference type="EMBL" id="FNAC01000023">
    <property type="protein sequence ID" value="SDD30976.1"/>
    <property type="molecule type" value="Genomic_DNA"/>
</dbReference>
<feature type="chain" id="PRO_5011591433" evidence="1">
    <location>
        <begin position="20"/>
        <end position="539"/>
    </location>
</feature>
<proteinExistence type="predicted"/>